<evidence type="ECO:0000313" key="2">
    <source>
        <dbReference type="Proteomes" id="UP000805193"/>
    </source>
</evidence>
<organism evidence="1 2">
    <name type="scientific">Ixodes persulcatus</name>
    <name type="common">Taiga tick</name>
    <dbReference type="NCBI Taxonomy" id="34615"/>
    <lineage>
        <taxon>Eukaryota</taxon>
        <taxon>Metazoa</taxon>
        <taxon>Ecdysozoa</taxon>
        <taxon>Arthropoda</taxon>
        <taxon>Chelicerata</taxon>
        <taxon>Arachnida</taxon>
        <taxon>Acari</taxon>
        <taxon>Parasitiformes</taxon>
        <taxon>Ixodida</taxon>
        <taxon>Ixodoidea</taxon>
        <taxon>Ixodidae</taxon>
        <taxon>Ixodinae</taxon>
        <taxon>Ixodes</taxon>
    </lineage>
</organism>
<evidence type="ECO:0000313" key="1">
    <source>
        <dbReference type="EMBL" id="KAG0416302.1"/>
    </source>
</evidence>
<comment type="caution">
    <text evidence="1">The sequence shown here is derived from an EMBL/GenBank/DDBJ whole genome shotgun (WGS) entry which is preliminary data.</text>
</comment>
<protein>
    <submittedName>
        <fullName evidence="1">Uncharacterized protein</fullName>
    </submittedName>
</protein>
<accession>A0AC60PAY7</accession>
<name>A0AC60PAY7_IXOPE</name>
<proteinExistence type="predicted"/>
<gene>
    <name evidence="1" type="ORF">HPB47_006518</name>
</gene>
<reference evidence="1 2" key="1">
    <citation type="journal article" date="2020" name="Cell">
        <title>Large-Scale Comparative Analyses of Tick Genomes Elucidate Their Genetic Diversity and Vector Capacities.</title>
        <authorList>
            <consortium name="Tick Genome and Microbiome Consortium (TIGMIC)"/>
            <person name="Jia N."/>
            <person name="Wang J."/>
            <person name="Shi W."/>
            <person name="Du L."/>
            <person name="Sun Y."/>
            <person name="Zhan W."/>
            <person name="Jiang J.F."/>
            <person name="Wang Q."/>
            <person name="Zhang B."/>
            <person name="Ji P."/>
            <person name="Bell-Sakyi L."/>
            <person name="Cui X.M."/>
            <person name="Yuan T.T."/>
            <person name="Jiang B.G."/>
            <person name="Yang W.F."/>
            <person name="Lam T.T."/>
            <person name="Chang Q.C."/>
            <person name="Ding S.J."/>
            <person name="Wang X.J."/>
            <person name="Zhu J.G."/>
            <person name="Ruan X.D."/>
            <person name="Zhao L."/>
            <person name="Wei J.T."/>
            <person name="Ye R.Z."/>
            <person name="Que T.C."/>
            <person name="Du C.H."/>
            <person name="Zhou Y.H."/>
            <person name="Cheng J.X."/>
            <person name="Dai P.F."/>
            <person name="Guo W.B."/>
            <person name="Han X.H."/>
            <person name="Huang E.J."/>
            <person name="Li L.F."/>
            <person name="Wei W."/>
            <person name="Gao Y.C."/>
            <person name="Liu J.Z."/>
            <person name="Shao H.Z."/>
            <person name="Wang X."/>
            <person name="Wang C.C."/>
            <person name="Yang T.C."/>
            <person name="Huo Q.B."/>
            <person name="Li W."/>
            <person name="Chen H.Y."/>
            <person name="Chen S.E."/>
            <person name="Zhou L.G."/>
            <person name="Ni X.B."/>
            <person name="Tian J.H."/>
            <person name="Sheng Y."/>
            <person name="Liu T."/>
            <person name="Pan Y.S."/>
            <person name="Xia L.Y."/>
            <person name="Li J."/>
            <person name="Zhao F."/>
            <person name="Cao W.C."/>
        </authorList>
    </citation>
    <scope>NUCLEOTIDE SEQUENCE [LARGE SCALE GENOMIC DNA]</scope>
    <source>
        <strain evidence="1">Iper-2018</strain>
    </source>
</reference>
<dbReference type="EMBL" id="JABSTQ010010963">
    <property type="protein sequence ID" value="KAG0416302.1"/>
    <property type="molecule type" value="Genomic_DNA"/>
</dbReference>
<dbReference type="Proteomes" id="UP000805193">
    <property type="component" value="Unassembled WGS sequence"/>
</dbReference>
<sequence>MPFSPDTGKPRTAIRGRANPHGSGSVETPLSKHLLSQNEARTLNYQEVVEEDRKTKLPANWENKQKWAQYKLDEEKNYEDASKRGEDYARLKLLNVSADEAERLDRKKKRKNPDFGFSDYEAATVRQYTRLVKQIKPDMEVYERKKEELGEALYPTRDTIIHGLHKDSKEDVDRMVQDLEKQIDKRNKYSRRRRFNDDEDIDYINERNMKFNKKLERFYGQYTAEIKQNLERGTAVRVMVTFILAQEGRDTAEKGPNLWSTVAFFSDAEKFSTWAFIKEVFDQCANAKKKKTSKRGES</sequence>
<keyword evidence="2" id="KW-1185">Reference proteome</keyword>